<evidence type="ECO:0000313" key="11">
    <source>
        <dbReference type="Proteomes" id="UP000618445"/>
    </source>
</evidence>
<evidence type="ECO:0000256" key="5">
    <source>
        <dbReference type="ARBA" id="ARBA00022989"/>
    </source>
</evidence>
<dbReference type="RefSeq" id="WP_190577828.1">
    <property type="nucleotide sequence ID" value="NZ_CAWPQU010000002.1"/>
</dbReference>
<keyword evidence="11" id="KW-1185">Reference proteome</keyword>
<feature type="transmembrane region" description="Helical" evidence="8">
    <location>
        <begin position="285"/>
        <end position="308"/>
    </location>
</feature>
<name>A0ABR8C8E4_9CYAN</name>
<evidence type="ECO:0000256" key="3">
    <source>
        <dbReference type="ARBA" id="ARBA00022475"/>
    </source>
</evidence>
<dbReference type="PANTHER" id="PTHR43266:SF2">
    <property type="entry name" value="MAJOR FACILITATOR SUPERFAMILY (MFS) PROFILE DOMAIN-CONTAINING PROTEIN"/>
    <property type="match status" value="1"/>
</dbReference>
<feature type="region of interest" description="Disordered" evidence="7">
    <location>
        <begin position="1"/>
        <end position="26"/>
    </location>
</feature>
<evidence type="ECO:0000256" key="4">
    <source>
        <dbReference type="ARBA" id="ARBA00022692"/>
    </source>
</evidence>
<sequence>MTHLFDPPTPNLPEPPDHHHADLHINNGNGEILNGETLETPDLPTDSKSVLRNPNFLSLWSGQVFSQIADKIFLVLVIAIVSTQFQQEGETISGWVSAVMVSFTIPAILFGSIAGVYIDRWNKKTVLVSSNILRGVLVLSIPLLLWVTKNSVLPWGAPTGFWGLLCITFLVSTFTQFFTPAEQSAIALVVEKPKLLAANSLYTTTIMAALILGFALGEPLLALSDHLWHNVGQEILVGGSYLLAGIILILLKTGETKEDLHRDSFHLWNDIKEGLQYLNHKKTSLSALIQLICTFSIIAALTVLAVRLAEVMPEIKSEQFGFLLAVASLGMAIGAGIVAKLGDRCSRQMLSLIGSLGMSVFLGMLAVFSDRFGLGLIAIAGTGIFAGLCVIPMQTVIQEETPEDVRGKVFGLQNNAVNIALSLPLSVAGIAESYFGLQKVIFALSAIAIATGILTWYIARQLVES</sequence>
<dbReference type="InterPro" id="IPR020846">
    <property type="entry name" value="MFS_dom"/>
</dbReference>
<reference evidence="10 11" key="1">
    <citation type="journal article" date="2020" name="ISME J.">
        <title>Comparative genomics reveals insights into cyanobacterial evolution and habitat adaptation.</title>
        <authorList>
            <person name="Chen M.Y."/>
            <person name="Teng W.K."/>
            <person name="Zhao L."/>
            <person name="Hu C.X."/>
            <person name="Zhou Y.K."/>
            <person name="Han B.P."/>
            <person name="Song L.R."/>
            <person name="Shu W.S."/>
        </authorList>
    </citation>
    <scope>NUCLEOTIDE SEQUENCE [LARGE SCALE GENOMIC DNA]</scope>
    <source>
        <strain evidence="10 11">FACHB-1050</strain>
    </source>
</reference>
<dbReference type="InterPro" id="IPR011701">
    <property type="entry name" value="MFS"/>
</dbReference>
<feature type="transmembrane region" description="Helical" evidence="8">
    <location>
        <begin position="92"/>
        <end position="118"/>
    </location>
</feature>
<evidence type="ECO:0000256" key="6">
    <source>
        <dbReference type="ARBA" id="ARBA00023136"/>
    </source>
</evidence>
<dbReference type="Pfam" id="PF07690">
    <property type="entry name" value="MFS_1"/>
    <property type="match status" value="1"/>
</dbReference>
<dbReference type="EMBL" id="JACJQY010000010">
    <property type="protein sequence ID" value="MBD2316959.1"/>
    <property type="molecule type" value="Genomic_DNA"/>
</dbReference>
<keyword evidence="3" id="KW-1003">Cell membrane</keyword>
<organism evidence="10 11">
    <name type="scientific">Phormidium tenue FACHB-1050</name>
    <dbReference type="NCBI Taxonomy" id="2692857"/>
    <lineage>
        <taxon>Bacteria</taxon>
        <taxon>Bacillati</taxon>
        <taxon>Cyanobacteriota</taxon>
        <taxon>Cyanophyceae</taxon>
        <taxon>Oscillatoriophycideae</taxon>
        <taxon>Oscillatoriales</taxon>
        <taxon>Oscillatoriaceae</taxon>
        <taxon>Phormidium</taxon>
    </lineage>
</organism>
<keyword evidence="2" id="KW-0813">Transport</keyword>
<evidence type="ECO:0000256" key="8">
    <source>
        <dbReference type="SAM" id="Phobius"/>
    </source>
</evidence>
<feature type="transmembrane region" description="Helical" evidence="8">
    <location>
        <begin position="441"/>
        <end position="459"/>
    </location>
</feature>
<feature type="transmembrane region" description="Helical" evidence="8">
    <location>
        <begin position="200"/>
        <end position="223"/>
    </location>
</feature>
<feature type="transmembrane region" description="Helical" evidence="8">
    <location>
        <begin position="159"/>
        <end position="179"/>
    </location>
</feature>
<feature type="domain" description="Major facilitator superfamily (MFS) profile" evidence="9">
    <location>
        <begin position="279"/>
        <end position="465"/>
    </location>
</feature>
<dbReference type="SUPFAM" id="SSF103473">
    <property type="entry name" value="MFS general substrate transporter"/>
    <property type="match status" value="1"/>
</dbReference>
<dbReference type="InterPro" id="IPR036259">
    <property type="entry name" value="MFS_trans_sf"/>
</dbReference>
<feature type="transmembrane region" description="Helical" evidence="8">
    <location>
        <begin position="320"/>
        <end position="338"/>
    </location>
</feature>
<dbReference type="PANTHER" id="PTHR43266">
    <property type="entry name" value="MACROLIDE-EFFLUX PROTEIN"/>
    <property type="match status" value="1"/>
</dbReference>
<accession>A0ABR8C8E4</accession>
<dbReference type="CDD" id="cd06173">
    <property type="entry name" value="MFS_MefA_like"/>
    <property type="match status" value="1"/>
</dbReference>
<keyword evidence="6 8" id="KW-0472">Membrane</keyword>
<feature type="transmembrane region" description="Helical" evidence="8">
    <location>
        <begin position="235"/>
        <end position="251"/>
    </location>
</feature>
<feature type="transmembrane region" description="Helical" evidence="8">
    <location>
        <begin position="350"/>
        <end position="368"/>
    </location>
</feature>
<evidence type="ECO:0000256" key="7">
    <source>
        <dbReference type="SAM" id="MobiDB-lite"/>
    </source>
</evidence>
<evidence type="ECO:0000259" key="9">
    <source>
        <dbReference type="PROSITE" id="PS50850"/>
    </source>
</evidence>
<keyword evidence="5 8" id="KW-1133">Transmembrane helix</keyword>
<evidence type="ECO:0000256" key="1">
    <source>
        <dbReference type="ARBA" id="ARBA00004651"/>
    </source>
</evidence>
<dbReference type="Proteomes" id="UP000618445">
    <property type="component" value="Unassembled WGS sequence"/>
</dbReference>
<feature type="transmembrane region" description="Helical" evidence="8">
    <location>
        <begin position="374"/>
        <end position="396"/>
    </location>
</feature>
<gene>
    <name evidence="10" type="ORF">H6G05_08885</name>
</gene>
<evidence type="ECO:0000256" key="2">
    <source>
        <dbReference type="ARBA" id="ARBA00022448"/>
    </source>
</evidence>
<comment type="caution">
    <text evidence="10">The sequence shown here is derived from an EMBL/GenBank/DDBJ whole genome shotgun (WGS) entry which is preliminary data.</text>
</comment>
<proteinExistence type="predicted"/>
<protein>
    <submittedName>
        <fullName evidence="10">MFS transporter</fullName>
    </submittedName>
</protein>
<feature type="transmembrane region" description="Helical" evidence="8">
    <location>
        <begin position="125"/>
        <end position="147"/>
    </location>
</feature>
<comment type="subcellular location">
    <subcellularLocation>
        <location evidence="1">Cell membrane</location>
        <topology evidence="1">Multi-pass membrane protein</topology>
    </subcellularLocation>
</comment>
<dbReference type="Gene3D" id="1.20.1250.20">
    <property type="entry name" value="MFS general substrate transporter like domains"/>
    <property type="match status" value="1"/>
</dbReference>
<evidence type="ECO:0000313" key="10">
    <source>
        <dbReference type="EMBL" id="MBD2316959.1"/>
    </source>
</evidence>
<keyword evidence="4 8" id="KW-0812">Transmembrane</keyword>
<dbReference type="PROSITE" id="PS50850">
    <property type="entry name" value="MFS"/>
    <property type="match status" value="1"/>
</dbReference>